<accession>A0AAE0CTF8</accession>
<keyword evidence="2" id="KW-1185">Reference proteome</keyword>
<reference evidence="1" key="1">
    <citation type="journal article" date="2023" name="Plant J.">
        <title>Genome sequences and population genomics provide insights into the demographic history, inbreeding, and mutation load of two 'living fossil' tree species of Dipteronia.</title>
        <authorList>
            <person name="Feng Y."/>
            <person name="Comes H.P."/>
            <person name="Chen J."/>
            <person name="Zhu S."/>
            <person name="Lu R."/>
            <person name="Zhang X."/>
            <person name="Li P."/>
            <person name="Qiu J."/>
            <person name="Olsen K.M."/>
            <person name="Qiu Y."/>
        </authorList>
    </citation>
    <scope>NUCLEOTIDE SEQUENCE</scope>
    <source>
        <strain evidence="1">KIB01</strain>
    </source>
</reference>
<comment type="caution">
    <text evidence="1">The sequence shown here is derived from an EMBL/GenBank/DDBJ whole genome shotgun (WGS) entry which is preliminary data.</text>
</comment>
<organism evidence="1 2">
    <name type="scientific">Dipteronia dyeriana</name>
    <dbReference type="NCBI Taxonomy" id="168575"/>
    <lineage>
        <taxon>Eukaryota</taxon>
        <taxon>Viridiplantae</taxon>
        <taxon>Streptophyta</taxon>
        <taxon>Embryophyta</taxon>
        <taxon>Tracheophyta</taxon>
        <taxon>Spermatophyta</taxon>
        <taxon>Magnoliopsida</taxon>
        <taxon>eudicotyledons</taxon>
        <taxon>Gunneridae</taxon>
        <taxon>Pentapetalae</taxon>
        <taxon>rosids</taxon>
        <taxon>malvids</taxon>
        <taxon>Sapindales</taxon>
        <taxon>Sapindaceae</taxon>
        <taxon>Hippocastanoideae</taxon>
        <taxon>Acereae</taxon>
        <taxon>Dipteronia</taxon>
    </lineage>
</organism>
<evidence type="ECO:0000313" key="1">
    <source>
        <dbReference type="EMBL" id="KAK2662801.1"/>
    </source>
</evidence>
<dbReference type="EMBL" id="JANJYI010000001">
    <property type="protein sequence ID" value="KAK2662801.1"/>
    <property type="molecule type" value="Genomic_DNA"/>
</dbReference>
<proteinExistence type="predicted"/>
<gene>
    <name evidence="1" type="ORF">Ddye_001375</name>
</gene>
<sequence>MHGKCLISVVTDGYKAMSKTIRLKLYEFISHIDKAISHLQNNELNDDFDSINEHSVLVTRMLQLEKYVTEVYTRHTLAWVQDEIKSEAKLNIVNCVDDMDTMMYHSRSLLVVIPPGI</sequence>
<dbReference type="Proteomes" id="UP001280121">
    <property type="component" value="Unassembled WGS sequence"/>
</dbReference>
<evidence type="ECO:0000313" key="2">
    <source>
        <dbReference type="Proteomes" id="UP001280121"/>
    </source>
</evidence>
<name>A0AAE0CTF8_9ROSI</name>
<dbReference type="AlphaFoldDB" id="A0AAE0CTF8"/>
<protein>
    <submittedName>
        <fullName evidence="1">Uncharacterized protein</fullName>
    </submittedName>
</protein>